<protein>
    <submittedName>
        <fullName evidence="2">DUF624 domain-containing protein</fullName>
    </submittedName>
</protein>
<feature type="transmembrane region" description="Helical" evidence="1">
    <location>
        <begin position="79"/>
        <end position="102"/>
    </location>
</feature>
<proteinExistence type="predicted"/>
<dbReference type="InterPro" id="IPR006938">
    <property type="entry name" value="DUF624"/>
</dbReference>
<evidence type="ECO:0000256" key="1">
    <source>
        <dbReference type="SAM" id="Phobius"/>
    </source>
</evidence>
<keyword evidence="3" id="KW-1185">Reference proteome</keyword>
<keyword evidence="1" id="KW-1133">Transmembrane helix</keyword>
<dbReference type="AlphaFoldDB" id="A0A7X6S0M6"/>
<evidence type="ECO:0000313" key="3">
    <source>
        <dbReference type="Proteomes" id="UP000522720"/>
    </source>
</evidence>
<dbReference type="EMBL" id="JAAXPR010000001">
    <property type="protein sequence ID" value="NKZ19291.1"/>
    <property type="molecule type" value="Genomic_DNA"/>
</dbReference>
<accession>A0A7X6S0M6</accession>
<comment type="caution">
    <text evidence="2">The sequence shown here is derived from an EMBL/GenBank/DDBJ whole genome shotgun (WGS) entry which is preliminary data.</text>
</comment>
<dbReference type="PROSITE" id="PS51257">
    <property type="entry name" value="PROKAR_LIPOPROTEIN"/>
    <property type="match status" value="1"/>
</dbReference>
<dbReference type="RefSeq" id="WP_168548057.1">
    <property type="nucleotide sequence ID" value="NZ_JAAXPR010000001.1"/>
</dbReference>
<feature type="transmembrane region" description="Helical" evidence="1">
    <location>
        <begin position="174"/>
        <end position="191"/>
    </location>
</feature>
<dbReference type="Pfam" id="PF04854">
    <property type="entry name" value="DUF624"/>
    <property type="match status" value="1"/>
</dbReference>
<feature type="transmembrane region" description="Helical" evidence="1">
    <location>
        <begin position="143"/>
        <end position="168"/>
    </location>
</feature>
<organism evidence="2 3">
    <name type="scientific">Streptococcus ovuberis</name>
    <dbReference type="NCBI Taxonomy" id="1936207"/>
    <lineage>
        <taxon>Bacteria</taxon>
        <taxon>Bacillati</taxon>
        <taxon>Bacillota</taxon>
        <taxon>Bacilli</taxon>
        <taxon>Lactobacillales</taxon>
        <taxon>Streptococcaceae</taxon>
        <taxon>Streptococcus</taxon>
    </lineage>
</organism>
<dbReference type="Proteomes" id="UP000522720">
    <property type="component" value="Unassembled WGS sequence"/>
</dbReference>
<name>A0A7X6S0M6_9STRE</name>
<keyword evidence="1" id="KW-0472">Membrane</keyword>
<feature type="transmembrane region" description="Helical" evidence="1">
    <location>
        <begin position="108"/>
        <end position="131"/>
    </location>
</feature>
<keyword evidence="1" id="KW-0812">Transmembrane</keyword>
<evidence type="ECO:0000313" key="2">
    <source>
        <dbReference type="EMBL" id="NKZ19291.1"/>
    </source>
</evidence>
<reference evidence="2 3" key="1">
    <citation type="submission" date="2020-04" db="EMBL/GenBank/DDBJ databases">
        <title>MicrobeNet Type strains.</title>
        <authorList>
            <person name="Nicholson A.C."/>
        </authorList>
    </citation>
    <scope>NUCLEOTIDE SEQUENCE [LARGE SCALE GENOMIC DNA]</scope>
    <source>
        <strain evidence="2 3">CCUG 69612</strain>
    </source>
</reference>
<gene>
    <name evidence="2" type="ORF">HF992_00225</name>
</gene>
<feature type="transmembrane region" description="Helical" evidence="1">
    <location>
        <begin position="12"/>
        <end position="37"/>
    </location>
</feature>
<sequence length="204" mass="23797">MVWNRLMEWLHIAVLFILLNILWVFGCIIGLGIFGLIPSTVATMDVIKDRMYFKTDYSYFEIMKHFFKCFSRVFKHHKLVSFVPSVLLIVFMLEWFLIRGVAILRAGFIIPITLIIFYLIIMILNSSYLMTVEKNIDLSYAKFIVLSPLVFLKSSLVIVISLITFFILSISYPLLNLFSVALFIFTVHRVLKMDYAKKGWGVLE</sequence>